<evidence type="ECO:0000259" key="10">
    <source>
        <dbReference type="PROSITE" id="PS50090"/>
    </source>
</evidence>
<evidence type="ECO:0000256" key="3">
    <source>
        <dbReference type="ARBA" id="ARBA00022763"/>
    </source>
</evidence>
<feature type="region of interest" description="Disordered" evidence="9">
    <location>
        <begin position="1355"/>
        <end position="1535"/>
    </location>
</feature>
<feature type="compositionally biased region" description="Acidic residues" evidence="9">
    <location>
        <begin position="701"/>
        <end position="711"/>
    </location>
</feature>
<dbReference type="Gene3D" id="1.10.10.60">
    <property type="entry name" value="Homeodomain-like"/>
    <property type="match status" value="1"/>
</dbReference>
<feature type="region of interest" description="Disordered" evidence="9">
    <location>
        <begin position="916"/>
        <end position="962"/>
    </location>
</feature>
<feature type="compositionally biased region" description="Polar residues" evidence="9">
    <location>
        <begin position="567"/>
        <end position="580"/>
    </location>
</feature>
<evidence type="ECO:0000313" key="12">
    <source>
        <dbReference type="EMBL" id="KZZ97022.1"/>
    </source>
</evidence>
<dbReference type="GO" id="GO:0006281">
    <property type="term" value="P:DNA repair"/>
    <property type="evidence" value="ECO:0007669"/>
    <property type="project" value="UniProtKB-KW"/>
</dbReference>
<dbReference type="VEuPathDB" id="FungiDB:AAP_00665"/>
<evidence type="ECO:0000256" key="7">
    <source>
        <dbReference type="ARBA" id="ARBA00025178"/>
    </source>
</evidence>
<feature type="domain" description="Myb-like" evidence="10">
    <location>
        <begin position="765"/>
        <end position="832"/>
    </location>
</feature>
<feature type="region of interest" description="Disordered" evidence="9">
    <location>
        <begin position="1002"/>
        <end position="1045"/>
    </location>
</feature>
<feature type="compositionally biased region" description="Basic and acidic residues" evidence="9">
    <location>
        <begin position="949"/>
        <end position="962"/>
    </location>
</feature>
<dbReference type="InterPro" id="IPR009057">
    <property type="entry name" value="Homeodomain-like_sf"/>
</dbReference>
<comment type="similarity">
    <text evidence="2">Belongs to the EAF1 family.</text>
</comment>
<dbReference type="OrthoDB" id="4206347at2759"/>
<dbReference type="Proteomes" id="UP000242877">
    <property type="component" value="Unassembled WGS sequence"/>
</dbReference>
<dbReference type="CDD" id="cd00167">
    <property type="entry name" value="SANT"/>
    <property type="match status" value="1"/>
</dbReference>
<dbReference type="GO" id="GO:0035267">
    <property type="term" value="C:NuA4 histone acetyltransferase complex"/>
    <property type="evidence" value="ECO:0007669"/>
    <property type="project" value="TreeGrafter"/>
</dbReference>
<dbReference type="PROSITE" id="PS50090">
    <property type="entry name" value="MYB_LIKE"/>
    <property type="match status" value="1"/>
</dbReference>
<protein>
    <recommendedName>
        <fullName evidence="8">Vacuolar import and degradation protein 21</fullName>
    </recommendedName>
</protein>
<feature type="compositionally biased region" description="Low complexity" evidence="9">
    <location>
        <begin position="1482"/>
        <end position="1535"/>
    </location>
</feature>
<dbReference type="EMBL" id="AZGZ01000002">
    <property type="protein sequence ID" value="KZZ97022.1"/>
    <property type="molecule type" value="Genomic_DNA"/>
</dbReference>
<dbReference type="Pfam" id="PF07529">
    <property type="entry name" value="HSA"/>
    <property type="match status" value="1"/>
</dbReference>
<dbReference type="SMART" id="SM00573">
    <property type="entry name" value="HSA"/>
    <property type="match status" value="1"/>
</dbReference>
<evidence type="ECO:0000313" key="13">
    <source>
        <dbReference type="Proteomes" id="UP000242877"/>
    </source>
</evidence>
<dbReference type="Pfam" id="PF13921">
    <property type="entry name" value="Myb_DNA-bind_6"/>
    <property type="match status" value="1"/>
</dbReference>
<feature type="region of interest" description="Disordered" evidence="9">
    <location>
        <begin position="679"/>
        <end position="720"/>
    </location>
</feature>
<accession>A0A162IPX0</accession>
<keyword evidence="4" id="KW-0156">Chromatin regulator</keyword>
<dbReference type="GO" id="GO:0003682">
    <property type="term" value="F:chromatin binding"/>
    <property type="evidence" value="ECO:0007669"/>
    <property type="project" value="TreeGrafter"/>
</dbReference>
<dbReference type="PANTHER" id="PTHR46459:SF1">
    <property type="entry name" value="E1A-BINDING PROTEIN P400"/>
    <property type="match status" value="1"/>
</dbReference>
<feature type="region of interest" description="Disordered" evidence="9">
    <location>
        <begin position="869"/>
        <end position="893"/>
    </location>
</feature>
<keyword evidence="6" id="KW-0539">Nucleus</keyword>
<feature type="region of interest" description="Disordered" evidence="9">
    <location>
        <begin position="73"/>
        <end position="398"/>
    </location>
</feature>
<organism evidence="12 13">
    <name type="scientific">Ascosphaera apis ARSEF 7405</name>
    <dbReference type="NCBI Taxonomy" id="392613"/>
    <lineage>
        <taxon>Eukaryota</taxon>
        <taxon>Fungi</taxon>
        <taxon>Dikarya</taxon>
        <taxon>Ascomycota</taxon>
        <taxon>Pezizomycotina</taxon>
        <taxon>Eurotiomycetes</taxon>
        <taxon>Eurotiomycetidae</taxon>
        <taxon>Onygenales</taxon>
        <taxon>Ascosphaeraceae</taxon>
        <taxon>Ascosphaera</taxon>
    </lineage>
</organism>
<gene>
    <name evidence="12" type="ORF">AAP_00665</name>
</gene>
<feature type="compositionally biased region" description="Polar residues" evidence="9">
    <location>
        <begin position="189"/>
        <end position="200"/>
    </location>
</feature>
<evidence type="ECO:0000256" key="1">
    <source>
        <dbReference type="ARBA" id="ARBA00004123"/>
    </source>
</evidence>
<evidence type="ECO:0000256" key="9">
    <source>
        <dbReference type="SAM" id="MobiDB-lite"/>
    </source>
</evidence>
<dbReference type="InterPro" id="IPR001005">
    <property type="entry name" value="SANT/Myb"/>
</dbReference>
<dbReference type="GO" id="GO:0006325">
    <property type="term" value="P:chromatin organization"/>
    <property type="evidence" value="ECO:0007669"/>
    <property type="project" value="UniProtKB-KW"/>
</dbReference>
<keyword evidence="13" id="KW-1185">Reference proteome</keyword>
<dbReference type="PROSITE" id="PS51204">
    <property type="entry name" value="HSA"/>
    <property type="match status" value="1"/>
</dbReference>
<feature type="region of interest" description="Disordered" evidence="9">
    <location>
        <begin position="563"/>
        <end position="590"/>
    </location>
</feature>
<evidence type="ECO:0000256" key="8">
    <source>
        <dbReference type="ARBA" id="ARBA00029670"/>
    </source>
</evidence>
<feature type="compositionally biased region" description="Low complexity" evidence="9">
    <location>
        <begin position="295"/>
        <end position="311"/>
    </location>
</feature>
<feature type="compositionally biased region" description="Polar residues" evidence="9">
    <location>
        <begin position="1421"/>
        <end position="1456"/>
    </location>
</feature>
<feature type="compositionally biased region" description="Polar residues" evidence="9">
    <location>
        <begin position="228"/>
        <end position="246"/>
    </location>
</feature>
<reference evidence="12 13" key="1">
    <citation type="journal article" date="2016" name="Genome Biol. Evol.">
        <title>Divergent and convergent evolution of fungal pathogenicity.</title>
        <authorList>
            <person name="Shang Y."/>
            <person name="Xiao G."/>
            <person name="Zheng P."/>
            <person name="Cen K."/>
            <person name="Zhan S."/>
            <person name="Wang C."/>
        </authorList>
    </citation>
    <scope>NUCLEOTIDE SEQUENCE [LARGE SCALE GENOMIC DNA]</scope>
    <source>
        <strain evidence="12 13">ARSEF 7405</strain>
    </source>
</reference>
<feature type="compositionally biased region" description="Low complexity" evidence="9">
    <location>
        <begin position="1162"/>
        <end position="1182"/>
    </location>
</feature>
<name>A0A162IPX0_9EURO</name>
<keyword evidence="5" id="KW-0234">DNA repair</keyword>
<feature type="compositionally biased region" description="Polar residues" evidence="9">
    <location>
        <begin position="275"/>
        <end position="294"/>
    </location>
</feature>
<dbReference type="InterPro" id="IPR014012">
    <property type="entry name" value="HSA_dom"/>
</dbReference>
<feature type="region of interest" description="Disordered" evidence="9">
    <location>
        <begin position="1162"/>
        <end position="1225"/>
    </location>
</feature>
<feature type="compositionally biased region" description="Polar residues" evidence="9">
    <location>
        <begin position="1384"/>
        <end position="1414"/>
    </location>
</feature>
<dbReference type="SUPFAM" id="SSF46689">
    <property type="entry name" value="Homeodomain-like"/>
    <property type="match status" value="1"/>
</dbReference>
<feature type="compositionally biased region" description="Polar residues" evidence="9">
    <location>
        <begin position="1185"/>
        <end position="1201"/>
    </location>
</feature>
<proteinExistence type="inferred from homology"/>
<evidence type="ECO:0000259" key="11">
    <source>
        <dbReference type="PROSITE" id="PS51204"/>
    </source>
</evidence>
<evidence type="ECO:0000256" key="6">
    <source>
        <dbReference type="ARBA" id="ARBA00023242"/>
    </source>
</evidence>
<evidence type="ECO:0000256" key="2">
    <source>
        <dbReference type="ARBA" id="ARBA00008913"/>
    </source>
</evidence>
<evidence type="ECO:0000256" key="5">
    <source>
        <dbReference type="ARBA" id="ARBA00023204"/>
    </source>
</evidence>
<comment type="caution">
    <text evidence="12">The sequence shown here is derived from an EMBL/GenBank/DDBJ whole genome shotgun (WGS) entry which is preliminary data.</text>
</comment>
<feature type="domain" description="HSA" evidence="11">
    <location>
        <begin position="497"/>
        <end position="572"/>
    </location>
</feature>
<keyword evidence="3" id="KW-0227">DNA damage</keyword>
<dbReference type="GO" id="GO:0005634">
    <property type="term" value="C:nucleus"/>
    <property type="evidence" value="ECO:0007669"/>
    <property type="project" value="UniProtKB-SubCell"/>
</dbReference>
<feature type="compositionally biased region" description="Polar residues" evidence="9">
    <location>
        <begin position="918"/>
        <end position="936"/>
    </location>
</feature>
<feature type="compositionally biased region" description="Low complexity" evidence="9">
    <location>
        <begin position="85"/>
        <end position="104"/>
    </location>
</feature>
<comment type="subcellular location">
    <subcellularLocation>
        <location evidence="1">Nucleus</location>
    </subcellularLocation>
</comment>
<feature type="compositionally biased region" description="Low complexity" evidence="9">
    <location>
        <begin position="179"/>
        <end position="188"/>
    </location>
</feature>
<evidence type="ECO:0000256" key="4">
    <source>
        <dbReference type="ARBA" id="ARBA00022853"/>
    </source>
</evidence>
<comment type="function">
    <text evidence="7">Component of the NuA4 histone acetyltransferase complex which is involved in transcriptional activation of selected genes principally by acetylation of nucleosomal histone H4 and H2A. The NuA4 complex is also involved in DNA repair.</text>
</comment>
<dbReference type="PANTHER" id="PTHR46459">
    <property type="entry name" value="E1A-BINDING PROTEIN P400-RELATED"/>
    <property type="match status" value="1"/>
</dbReference>
<dbReference type="SMART" id="SM00717">
    <property type="entry name" value="SANT"/>
    <property type="match status" value="1"/>
</dbReference>
<feature type="compositionally biased region" description="Basic and acidic residues" evidence="9">
    <location>
        <begin position="369"/>
        <end position="382"/>
    </location>
</feature>
<feature type="compositionally biased region" description="Polar residues" evidence="9">
    <location>
        <begin position="163"/>
        <end position="174"/>
    </location>
</feature>
<sequence>MLRDDRLRSKKDDLARVISSRKRKLSELYYATVDFADFAPTVNDEGVLPGPDRDPDYRKRELHFLDVNDITRPQSQLLTSPSPLPAATATATAAATPTTTATATENVTPSESEPHAPSIDSRPRSPETHGPPTSESAAQPPPDHTSLRVDASHTLAGTHLKQRSSPISETSPNIADQHPTSPSSSVTSITAHTATLSPSKDTLPVESGQLAAKTTAEDTPVPEPIQPIISTTVEKTTEQPPQSIQQPLLKRENVEEGLQTELSSIAPHPAIPSEDVSSQKATQLPSDAVTSTDKQPSQPSTPRARPSTPSTGRKPVSPTRPVERMTTRVSSGAIRHKSVSEILGEKPKSQPSPTTKESKESAVSAPRWRSGEKQKKEKERSKLSTVIFPKQSPNQKGRFQGFQARHDTGPDGVRAPQNGASPRVNTLNEENDYLFTLFQAKAHLPPRSIHLNVLLSTAHKILSTSDHFVDYNEQMACRTLKRLYQLQSANRWPLRQLQRAREPRRQACHWDILLDHAKWMSTDFREERKWKIAVAKACAEWCKQYVEASPAEKATLRVNAHIPPHITKSTPPSSTDTNSFGDHPVPDLIASHEDDSIADDMSEDPHPDLSEDNVPAAIFSLGCDKFTFNMERTAASDAILGELPLYTPVQMDSKGEAPLFSSLPDNEWQTEILPVTKFAQGRLELPPRGPPRKKSRYQYYDSDDEDEDNDMDQPSIPPERGVISLFDHDSRLSRERLYPANGFRSPFEFPLPRQEFFDERMSSVWTPAEDEELRRLVKEYSFNWSLVASCLTHRSSQGWASPQCSSRSSSNFVAASERRTPWECFERWTTLEPLPVELARHPIYVKYRSMIDRSQQKISSVQQLAAQQQQAAGQPVPQSLTRRKTNVPISTEQSFSTRHIAELDAIRKLIKKREAIAQKQQHTNQVASQRKVNEVNQPKPPYSTPQEWARVKQERDQKLNEQKRQTLYAQQRAALAQRFAHSQQSHQQQLAQHAAAHIYQQQHGGLPQHAIPGMPPQLGATSMPAASHLASAGVPLRTPTSVPNGAIPRINGAHPGMIPAPAGAGPHHNLHGAVPPVMSTAAAAALAQQQRYLQGGAAAAMQASMANPVSGPDSAAMMMKMMPSAGLGIGNVNGLPGRPTIGPHTSPADNARILREATRLQEQQRLVQSRQQQQQNGSQAHHQFPHQTQPFLPQGTMSRTSPGFAAPKQANGNSRSPSMLGVSFPAAGKANSPPFHPSALIGHTSVAPMNSINATQHTTSPLFASASPHGNPAHSAAALAQGLPNIHTLQASIQRSNPKLTPEQAKKIATEKLHQFQQQRMSQLTLAGAVGNMNGMNPASFGQHNLHAVHANQHPHGHPNGQVGMRNPVPLSRPHTSPGDGAGDTNNMQRVSSQGHTAQGGTSMLPSGSHQGQGYSPLMRTVTTQAHAQVQPQRQFSPSYQQTATAGPNNMPNQNHVRPLTMAGPVPEDRARSMKLSPTPPTSSASPSTISQTAQQQMRRSASTHAAGGTASFATEASQGSAPPASQTPSQPQTK</sequence>